<reference evidence="1 2" key="1">
    <citation type="submission" date="2021-06" db="EMBL/GenBank/DDBJ databases">
        <title>Complete genome of Haloferula helveola possessing various polysaccharide degrading enzymes.</title>
        <authorList>
            <person name="Takami H."/>
            <person name="Huang C."/>
            <person name="Hamasaki K."/>
        </authorList>
    </citation>
    <scope>NUCLEOTIDE SEQUENCE [LARGE SCALE GENOMIC DNA]</scope>
    <source>
        <strain evidence="1 2">CN-1</strain>
    </source>
</reference>
<sequence length="128" mass="14041">MKPNLLVVDTLGDGSREIVESVCEELSRDYYVYLARPGSGFREDSPNGVRFVSNPLDALPRFGTLATVWSVGNRSVSTAVRAAYPEADFHDWRPADSPQSPDGFVKALRQRSRTPRLTAVATGRKTAA</sequence>
<dbReference type="EMBL" id="AP024702">
    <property type="protein sequence ID" value="BCX47346.1"/>
    <property type="molecule type" value="Genomic_DNA"/>
</dbReference>
<keyword evidence="2" id="KW-1185">Reference proteome</keyword>
<dbReference type="Proteomes" id="UP001374893">
    <property type="component" value="Chromosome"/>
</dbReference>
<accession>A0ABM7RCF3</accession>
<dbReference type="RefSeq" id="WP_338689496.1">
    <property type="nucleotide sequence ID" value="NZ_AP024702.1"/>
</dbReference>
<evidence type="ECO:0000313" key="2">
    <source>
        <dbReference type="Proteomes" id="UP001374893"/>
    </source>
</evidence>
<organism evidence="1 2">
    <name type="scientific">Haloferula helveola</name>
    <dbReference type="NCBI Taxonomy" id="490095"/>
    <lineage>
        <taxon>Bacteria</taxon>
        <taxon>Pseudomonadati</taxon>
        <taxon>Verrucomicrobiota</taxon>
        <taxon>Verrucomicrobiia</taxon>
        <taxon>Verrucomicrobiales</taxon>
        <taxon>Verrucomicrobiaceae</taxon>
        <taxon>Haloferula</taxon>
    </lineage>
</organism>
<name>A0ABM7RCF3_9BACT</name>
<proteinExistence type="predicted"/>
<gene>
    <name evidence="1" type="ORF">HAHE_12540</name>
</gene>
<evidence type="ECO:0000313" key="1">
    <source>
        <dbReference type="EMBL" id="BCX47346.1"/>
    </source>
</evidence>
<protein>
    <submittedName>
        <fullName evidence="1">Uncharacterized protein</fullName>
    </submittedName>
</protein>